<proteinExistence type="predicted"/>
<dbReference type="InterPro" id="IPR007431">
    <property type="entry name" value="ACP_PD"/>
</dbReference>
<evidence type="ECO:0000256" key="2">
    <source>
        <dbReference type="ARBA" id="ARBA00022801"/>
    </source>
</evidence>
<evidence type="ECO:0000256" key="3">
    <source>
        <dbReference type="ARBA" id="ARBA00023098"/>
    </source>
</evidence>
<protein>
    <submittedName>
        <fullName evidence="4">Acyl carrier protein phosphodiesterase</fullName>
    </submittedName>
</protein>
<evidence type="ECO:0000256" key="1">
    <source>
        <dbReference type="ARBA" id="ARBA00022516"/>
    </source>
</evidence>
<dbReference type="EMBL" id="JAVRHQ010000023">
    <property type="protein sequence ID" value="MDT0644265.1"/>
    <property type="molecule type" value="Genomic_DNA"/>
</dbReference>
<comment type="caution">
    <text evidence="4">The sequence shown here is derived from an EMBL/GenBank/DDBJ whole genome shotgun (WGS) entry which is preliminary data.</text>
</comment>
<dbReference type="PANTHER" id="PTHR38764">
    <property type="entry name" value="ACYL CARRIER PROTEIN PHOSPHODIESTERASE"/>
    <property type="match status" value="1"/>
</dbReference>
<organism evidence="4 5">
    <name type="scientific">Autumnicola tepida</name>
    <dbReference type="NCBI Taxonomy" id="3075595"/>
    <lineage>
        <taxon>Bacteria</taxon>
        <taxon>Pseudomonadati</taxon>
        <taxon>Bacteroidota</taxon>
        <taxon>Flavobacteriia</taxon>
        <taxon>Flavobacteriales</taxon>
        <taxon>Flavobacteriaceae</taxon>
        <taxon>Autumnicola</taxon>
    </lineage>
</organism>
<accession>A0ABU3CD52</accession>
<keyword evidence="5" id="KW-1185">Reference proteome</keyword>
<sequence>MNFLAHIYLSGNNEQVKIGNFIADSVKGNSYLSYPGLVQKGIILHRAIDFYTDTHPVVKKSTHRLFKKYSHYSTVIVDILYDHFLAANWEVYSDIPLDIYVDAFYGLLNKNLDLLPEKVQAFLPFMIRDNWLLNYSSIEGIEKILYQMNVRTKGKSNMQQAVKELQEYYSDFGKEFKLFFKDLIVFSKSKLSDLDKQ</sequence>
<evidence type="ECO:0000313" key="5">
    <source>
        <dbReference type="Proteomes" id="UP001262889"/>
    </source>
</evidence>
<dbReference type="Proteomes" id="UP001262889">
    <property type="component" value="Unassembled WGS sequence"/>
</dbReference>
<reference evidence="4 5" key="1">
    <citation type="submission" date="2023-09" db="EMBL/GenBank/DDBJ databases">
        <authorList>
            <person name="Rey-Velasco X."/>
        </authorList>
    </citation>
    <scope>NUCLEOTIDE SEQUENCE [LARGE SCALE GENOMIC DNA]</scope>
    <source>
        <strain evidence="4 5">F363</strain>
    </source>
</reference>
<dbReference type="Pfam" id="PF04336">
    <property type="entry name" value="ACP_PD"/>
    <property type="match status" value="1"/>
</dbReference>
<keyword evidence="3" id="KW-0443">Lipid metabolism</keyword>
<keyword evidence="1" id="KW-0444">Lipid biosynthesis</keyword>
<dbReference type="PIRSF" id="PIRSF011489">
    <property type="entry name" value="DUF479"/>
    <property type="match status" value="1"/>
</dbReference>
<dbReference type="PANTHER" id="PTHR38764:SF1">
    <property type="entry name" value="ACYL CARRIER PROTEIN PHOSPHODIESTERASE"/>
    <property type="match status" value="1"/>
</dbReference>
<keyword evidence="2" id="KW-0378">Hydrolase</keyword>
<name>A0ABU3CD52_9FLAO</name>
<evidence type="ECO:0000313" key="4">
    <source>
        <dbReference type="EMBL" id="MDT0644265.1"/>
    </source>
</evidence>
<dbReference type="RefSeq" id="WP_311535882.1">
    <property type="nucleotide sequence ID" value="NZ_JAVRHQ010000023.1"/>
</dbReference>
<gene>
    <name evidence="4" type="ORF">RM553_15615</name>
</gene>